<comment type="caution">
    <text evidence="2">The sequence shown here is derived from an EMBL/GenBank/DDBJ whole genome shotgun (WGS) entry which is preliminary data.</text>
</comment>
<accession>A0A9D4B0C3</accession>
<evidence type="ECO:0000313" key="2">
    <source>
        <dbReference type="EMBL" id="KAH1175455.1"/>
    </source>
</evidence>
<gene>
    <name evidence="2" type="ORF">KIL84_008329</name>
</gene>
<feature type="region of interest" description="Disordered" evidence="1">
    <location>
        <begin position="1"/>
        <end position="21"/>
    </location>
</feature>
<evidence type="ECO:0000313" key="3">
    <source>
        <dbReference type="Proteomes" id="UP000827986"/>
    </source>
</evidence>
<dbReference type="EMBL" id="JAHDVG010000477">
    <property type="protein sequence ID" value="KAH1175455.1"/>
    <property type="molecule type" value="Genomic_DNA"/>
</dbReference>
<dbReference type="Proteomes" id="UP000827986">
    <property type="component" value="Unassembled WGS sequence"/>
</dbReference>
<name>A0A9D4B0C3_9SAUR</name>
<sequence>MFRTGESYASPQKDRDELSQEKNSLELSKCWTSFPSDSLPITPARGFIAPSSMLLPLDTAAHPNKCLLAPLLGTIAWHIAPAKLVFLNKESACPNLAVIT</sequence>
<keyword evidence="3" id="KW-1185">Reference proteome</keyword>
<reference evidence="2" key="1">
    <citation type="submission" date="2021-09" db="EMBL/GenBank/DDBJ databases">
        <title>The genome of Mauremys mutica provides insights into the evolution of semi-aquatic lifestyle.</title>
        <authorList>
            <person name="Gong S."/>
            <person name="Gao Y."/>
        </authorList>
    </citation>
    <scope>NUCLEOTIDE SEQUENCE</scope>
    <source>
        <strain evidence="2">MM-2020</strain>
        <tissue evidence="2">Muscle</tissue>
    </source>
</reference>
<proteinExistence type="predicted"/>
<organism evidence="2 3">
    <name type="scientific">Mauremys mutica</name>
    <name type="common">yellowpond turtle</name>
    <dbReference type="NCBI Taxonomy" id="74926"/>
    <lineage>
        <taxon>Eukaryota</taxon>
        <taxon>Metazoa</taxon>
        <taxon>Chordata</taxon>
        <taxon>Craniata</taxon>
        <taxon>Vertebrata</taxon>
        <taxon>Euteleostomi</taxon>
        <taxon>Archelosauria</taxon>
        <taxon>Testudinata</taxon>
        <taxon>Testudines</taxon>
        <taxon>Cryptodira</taxon>
        <taxon>Durocryptodira</taxon>
        <taxon>Testudinoidea</taxon>
        <taxon>Geoemydidae</taxon>
        <taxon>Geoemydinae</taxon>
        <taxon>Mauremys</taxon>
    </lineage>
</organism>
<protein>
    <submittedName>
        <fullName evidence="2">Uncharacterized protein</fullName>
    </submittedName>
</protein>
<evidence type="ECO:0000256" key="1">
    <source>
        <dbReference type="SAM" id="MobiDB-lite"/>
    </source>
</evidence>
<feature type="compositionally biased region" description="Basic and acidic residues" evidence="1">
    <location>
        <begin position="12"/>
        <end position="21"/>
    </location>
</feature>
<dbReference type="AlphaFoldDB" id="A0A9D4B0C3"/>